<dbReference type="NCBIfam" id="TIGR01641">
    <property type="entry name" value="phageSPP1_gp7"/>
    <property type="match status" value="1"/>
</dbReference>
<dbReference type="EMBL" id="CAUZMB010000001">
    <property type="protein sequence ID" value="CAK1226121.1"/>
    <property type="molecule type" value="Genomic_DNA"/>
</dbReference>
<dbReference type="Pfam" id="PF04233">
    <property type="entry name" value="Phage_Mu_F"/>
    <property type="match status" value="1"/>
</dbReference>
<accession>A0ABN9YIV4</accession>
<evidence type="ECO:0000313" key="2">
    <source>
        <dbReference type="EMBL" id="CAK1226121.1"/>
    </source>
</evidence>
<gene>
    <name evidence="2" type="ORF">R55214_HHFBAMCI_00125</name>
</gene>
<evidence type="ECO:0000313" key="3">
    <source>
        <dbReference type="Proteomes" id="UP001314166"/>
    </source>
</evidence>
<dbReference type="Proteomes" id="UP001314166">
    <property type="component" value="Unassembled WGS sequence"/>
</dbReference>
<protein>
    <submittedName>
        <fullName evidence="2">Contains phage Mu head morphogenesis gpF-like domain</fullName>
    </submittedName>
</protein>
<comment type="caution">
    <text evidence="2">The sequence shown here is derived from an EMBL/GenBank/DDBJ whole genome shotgun (WGS) entry which is preliminary data.</text>
</comment>
<evidence type="ECO:0000259" key="1">
    <source>
        <dbReference type="Pfam" id="PF04233"/>
    </source>
</evidence>
<keyword evidence="3" id="KW-1185">Reference proteome</keyword>
<dbReference type="InterPro" id="IPR006528">
    <property type="entry name" value="Phage_head_morphogenesis_dom"/>
</dbReference>
<organism evidence="2 3">
    <name type="scientific">Fructobacillus evanidus</name>
    <dbReference type="NCBI Taxonomy" id="3064281"/>
    <lineage>
        <taxon>Bacteria</taxon>
        <taxon>Bacillati</taxon>
        <taxon>Bacillota</taxon>
        <taxon>Bacilli</taxon>
        <taxon>Lactobacillales</taxon>
        <taxon>Lactobacillaceae</taxon>
        <taxon>Fructobacillus</taxon>
    </lineage>
</organism>
<reference evidence="2 3" key="1">
    <citation type="submission" date="2023-10" db="EMBL/GenBank/DDBJ databases">
        <authorList>
            <person name="Botero Cardona J."/>
        </authorList>
    </citation>
    <scope>NUCLEOTIDE SEQUENCE [LARGE SCALE GENOMIC DNA]</scope>
    <source>
        <strain evidence="2 3">R-55214</strain>
    </source>
</reference>
<name>A0ABN9YIV4_9LACO</name>
<dbReference type="RefSeq" id="WP_338344071.1">
    <property type="nucleotide sequence ID" value="NZ_CAUZLM010000001.1"/>
</dbReference>
<proteinExistence type="predicted"/>
<sequence>MTSNRDKVKQFANQQALNDSRNAQALQDIVDDTSSDYMDWWSDFLAEYPDFDQGDYSGVPNQDLVNYLDSYAKQNGQKPVKVSNVDQMIEYAVILFTTVVAYKAIKKISNNLNNEANKTAQFGFKTYDVKSKPIDRTLVNTNFDGVNWSNSIWKNQSALRSDLSNIMRQSLLQGQNPVTYTKQLKEKFGVQKYQAERILRTESARVSALQQAKNIKNAGFEYMEWVTGGGACRYCMEMDGKVFKAVDFGEGRYTIPKHPNCRCSVTGFYKQNSNDDSSSDDEDDD</sequence>
<feature type="domain" description="Phage head morphogenesis" evidence="1">
    <location>
        <begin position="164"/>
        <end position="265"/>
    </location>
</feature>